<reference evidence="3 4" key="1">
    <citation type="journal article" date="2018" name="Genome Biol. Evol.">
        <title>Multiple Roots of Fruiting Body Formation in Amoebozoa.</title>
        <authorList>
            <person name="Hillmann F."/>
            <person name="Forbes G."/>
            <person name="Novohradska S."/>
            <person name="Ferling I."/>
            <person name="Riege K."/>
            <person name="Groth M."/>
            <person name="Westermann M."/>
            <person name="Marz M."/>
            <person name="Spaller T."/>
            <person name="Winckler T."/>
            <person name="Schaap P."/>
            <person name="Glockner G."/>
        </authorList>
    </citation>
    <scope>NUCLEOTIDE SEQUENCE [LARGE SCALE GENOMIC DNA]</scope>
    <source>
        <strain evidence="3 4">Jena</strain>
    </source>
</reference>
<accession>A0A2P6NWL3</accession>
<feature type="region of interest" description="Disordered" evidence="1">
    <location>
        <begin position="112"/>
        <end position="175"/>
    </location>
</feature>
<proteinExistence type="predicted"/>
<organism evidence="3 4">
    <name type="scientific">Planoprotostelium fungivorum</name>
    <dbReference type="NCBI Taxonomy" id="1890364"/>
    <lineage>
        <taxon>Eukaryota</taxon>
        <taxon>Amoebozoa</taxon>
        <taxon>Evosea</taxon>
        <taxon>Variosea</taxon>
        <taxon>Cavosteliida</taxon>
        <taxon>Cavosteliaceae</taxon>
        <taxon>Planoprotostelium</taxon>
    </lineage>
</organism>
<dbReference type="GO" id="GO:0005634">
    <property type="term" value="C:nucleus"/>
    <property type="evidence" value="ECO:0007669"/>
    <property type="project" value="TreeGrafter"/>
</dbReference>
<dbReference type="InterPro" id="IPR005062">
    <property type="entry name" value="SAC3/GANP/THP3_conserved"/>
</dbReference>
<feature type="region of interest" description="Disordered" evidence="1">
    <location>
        <begin position="24"/>
        <end position="46"/>
    </location>
</feature>
<dbReference type="Gene3D" id="1.25.40.990">
    <property type="match status" value="1"/>
</dbReference>
<dbReference type="Pfam" id="PF03399">
    <property type="entry name" value="SAC3_GANP"/>
    <property type="match status" value="1"/>
</dbReference>
<name>A0A2P6NWL3_9EUKA</name>
<dbReference type="OrthoDB" id="199574at2759"/>
<feature type="compositionally biased region" description="Pro residues" evidence="1">
    <location>
        <begin position="160"/>
        <end position="174"/>
    </location>
</feature>
<dbReference type="InParanoid" id="A0A2P6NWL3"/>
<keyword evidence="4" id="KW-1185">Reference proteome</keyword>
<dbReference type="PANTHER" id="PTHR12436">
    <property type="entry name" value="80 KDA MCM3-ASSOCIATED PROTEIN"/>
    <property type="match status" value="1"/>
</dbReference>
<evidence type="ECO:0000313" key="4">
    <source>
        <dbReference type="Proteomes" id="UP000241769"/>
    </source>
</evidence>
<feature type="domain" description="SAC3/GANP/THP3 conserved" evidence="2">
    <location>
        <begin position="370"/>
        <end position="589"/>
    </location>
</feature>
<feature type="compositionally biased region" description="Low complexity" evidence="1">
    <location>
        <begin position="33"/>
        <end position="46"/>
    </location>
</feature>
<sequence length="604" mass="68282">MAQYGYGGDGTAGGQKTWQSAQSSQGLSYTVSAAPTANPAPQQQQPNYWGYNYGYPVSNQYPGYYNQGYDPTAYSQYYSQNYPTLGNAYAQQPVAAQTNPWANNTTNYYSAPPVKYNQPPPPPPSVPKPQVTSYNHATSYNNAPPPSSFNGAAPSTYNNAPPPPSMYNSAPPPSSLYKPPVQAQFIKVNKPGAVSMPLNVPRKTPINTVLTQEEPEVVQQKVTPDQWPPKLKQYVDRSFGQCKTQGDKNAMQAALKVVIEESILSKNIWARDWDKEPLPSLPGAPANKANKRKSIAALKESETRKFSREQRFNDRHHHSVEPNHNDNYYQPPAGSTFTSKEEYMQSSLEEKEQDWDNVYNVKGTCQDLEKRYLRLTSAPDPATVRPEEILKKSLEKVLTVWGDTKEYHFLWEQLKSIRQDLTVQRIKNDFTVRVYEVHGRLALKNNDIGEFNQCQTQLVLLYRAGCKGNEGEFTAYRLLYYVQQNNHQDMMKLMSELSSDVMENEAVKHALQMREASNGNYHKFFRLLSATPNLGGCLLQKIVPDQRLKGLRAMMKAYRPEVPVSFVSQELGYSSETECMEHLDELGVVYSKQKGMIDTKKTQL</sequence>
<feature type="compositionally biased region" description="Basic and acidic residues" evidence="1">
    <location>
        <begin position="299"/>
        <end position="324"/>
    </location>
</feature>
<dbReference type="Proteomes" id="UP000241769">
    <property type="component" value="Unassembled WGS sequence"/>
</dbReference>
<dbReference type="AlphaFoldDB" id="A0A2P6NWL3"/>
<evidence type="ECO:0000313" key="3">
    <source>
        <dbReference type="EMBL" id="PRP88326.1"/>
    </source>
</evidence>
<evidence type="ECO:0000256" key="1">
    <source>
        <dbReference type="SAM" id="MobiDB-lite"/>
    </source>
</evidence>
<comment type="caution">
    <text evidence="3">The sequence shown here is derived from an EMBL/GenBank/DDBJ whole genome shotgun (WGS) entry which is preliminary data.</text>
</comment>
<feature type="compositionally biased region" description="Pro residues" evidence="1">
    <location>
        <begin position="118"/>
        <end position="127"/>
    </location>
</feature>
<feature type="compositionally biased region" description="Polar residues" evidence="1">
    <location>
        <begin position="132"/>
        <end position="156"/>
    </location>
</feature>
<evidence type="ECO:0000259" key="2">
    <source>
        <dbReference type="Pfam" id="PF03399"/>
    </source>
</evidence>
<gene>
    <name evidence="3" type="ORF">PROFUN_03435</name>
</gene>
<protein>
    <recommendedName>
        <fullName evidence="2">SAC3/GANP/THP3 conserved domain-containing protein</fullName>
    </recommendedName>
</protein>
<dbReference type="EMBL" id="MDYQ01000012">
    <property type="protein sequence ID" value="PRP88326.1"/>
    <property type="molecule type" value="Genomic_DNA"/>
</dbReference>
<dbReference type="PANTHER" id="PTHR12436:SF4">
    <property type="entry name" value="LEUKOCYTE RECEPTOR CLUSTER MEMBER 8"/>
    <property type="match status" value="1"/>
</dbReference>
<dbReference type="FunCoup" id="A0A2P6NWL3">
    <property type="interactions" value="106"/>
</dbReference>
<feature type="region of interest" description="Disordered" evidence="1">
    <location>
        <begin position="277"/>
        <end position="330"/>
    </location>
</feature>
<dbReference type="InterPro" id="IPR045107">
    <property type="entry name" value="SAC3/GANP/THP3"/>
</dbReference>
<dbReference type="STRING" id="1890364.A0A2P6NWL3"/>